<gene>
    <name evidence="2" type="ORF">CPBP_00566</name>
</gene>
<name>A0A7L9RT58_9PROT</name>
<dbReference type="InterPro" id="IPR010359">
    <property type="entry name" value="IrrE_HExxH"/>
</dbReference>
<dbReference type="PANTHER" id="PTHR43236:SF2">
    <property type="entry name" value="BLL0069 PROTEIN"/>
    <property type="match status" value="1"/>
</dbReference>
<feature type="domain" description="IrrE N-terminal-like" evidence="1">
    <location>
        <begin position="34"/>
        <end position="160"/>
    </location>
</feature>
<keyword evidence="3" id="KW-1185">Reference proteome</keyword>
<accession>A0A7L9RT58</accession>
<reference evidence="2 3" key="1">
    <citation type="submission" date="2020-06" db="EMBL/GenBank/DDBJ databases">
        <title>The endosymbiont of the kinetoplastid Bodo saltans is a Paracaedibacter-like alpha-proteobacterium possessing a putative toxin-antitoxin system.</title>
        <authorList>
            <person name="Midha S."/>
            <person name="Rigden D.J."/>
            <person name="Siozios S."/>
            <person name="Hurst G.D.D."/>
            <person name="Jackson A.P."/>
        </authorList>
    </citation>
    <scope>NUCLEOTIDE SEQUENCE [LARGE SCALE GENOMIC DNA]</scope>
    <source>
        <strain evidence="2">Lake Konstanz</strain>
    </source>
</reference>
<dbReference type="RefSeq" id="WP_350332539.1">
    <property type="nucleotide sequence ID" value="NZ_CP054719.1"/>
</dbReference>
<organism evidence="2 3">
    <name type="scientific">Candidatus Bodocaedibacter vickermanii</name>
    <dbReference type="NCBI Taxonomy" id="2741701"/>
    <lineage>
        <taxon>Bacteria</taxon>
        <taxon>Pseudomonadati</taxon>
        <taxon>Pseudomonadota</taxon>
        <taxon>Alphaproteobacteria</taxon>
        <taxon>Holosporales</taxon>
        <taxon>Candidatus Paracaedibacteraceae</taxon>
        <taxon>Candidatus Bodocaedibacter</taxon>
    </lineage>
</organism>
<dbReference type="Proteomes" id="UP000594001">
    <property type="component" value="Chromosome"/>
</dbReference>
<dbReference type="EMBL" id="CP054719">
    <property type="protein sequence ID" value="QOL19797.1"/>
    <property type="molecule type" value="Genomic_DNA"/>
</dbReference>
<dbReference type="PANTHER" id="PTHR43236">
    <property type="entry name" value="ANTITOXIN HIGA1"/>
    <property type="match status" value="1"/>
</dbReference>
<evidence type="ECO:0000259" key="1">
    <source>
        <dbReference type="Pfam" id="PF06114"/>
    </source>
</evidence>
<protein>
    <submittedName>
        <fullName evidence="2">ImmA/IrrE family metallo-endopeptidase</fullName>
    </submittedName>
</protein>
<dbReference type="AlphaFoldDB" id="A0A7L9RT58"/>
<evidence type="ECO:0000313" key="2">
    <source>
        <dbReference type="EMBL" id="QOL19797.1"/>
    </source>
</evidence>
<proteinExistence type="predicted"/>
<sequence length="165" mass="19186">MQTNPDYSASKKRASEILEEASIIQPPIITQKLCETYGIKVKFVIFTEDNISGMMDFKSNTIYVNDQEGYARNNFTIAHELGHYFLHKDYYLKHPNEYEILYRKPISSAQNSPIEKEANTFAAHLLVPKKFLDQYYEFASIQSLAKLFAVSEEVISYRLKNEYGF</sequence>
<dbReference type="KEGG" id="pbal:CPBP_00566"/>
<dbReference type="Gene3D" id="1.10.10.2910">
    <property type="match status" value="1"/>
</dbReference>
<dbReference type="InterPro" id="IPR052345">
    <property type="entry name" value="Rad_response_metalloprotease"/>
</dbReference>
<dbReference type="Pfam" id="PF06114">
    <property type="entry name" value="Peptidase_M78"/>
    <property type="match status" value="1"/>
</dbReference>
<evidence type="ECO:0000313" key="3">
    <source>
        <dbReference type="Proteomes" id="UP000594001"/>
    </source>
</evidence>